<feature type="coiled-coil region" evidence="6">
    <location>
        <begin position="55"/>
        <end position="82"/>
    </location>
</feature>
<dbReference type="CDD" id="cd00446">
    <property type="entry name" value="GrpE"/>
    <property type="match status" value="1"/>
</dbReference>
<comment type="function">
    <text evidence="3 4">Participates actively in the response to hyperosmotic and heat shock by preventing the aggregation of stress-denatured proteins, in association with DnaK and GrpE. It is the nucleotide exchange factor for DnaK and may function as a thermosensor. Unfolded proteins bind initially to DnaJ; upon interaction with the DnaJ-bound protein, DnaK hydrolyzes its bound ATP, resulting in the formation of a stable complex. GrpE releases ADP from DnaK; ATP binding to DnaK triggers the release of the substrate protein, thus completing the reaction cycle. Several rounds of ATP-dependent interactions between DnaJ, DnaK and GrpE are required for fully efficient folding.</text>
</comment>
<keyword evidence="6" id="KW-0175">Coiled coil</keyword>
<name>A0ABZ2QUC7_9ACTN</name>
<protein>
    <recommendedName>
        <fullName evidence="3 4">Protein GrpE</fullName>
    </recommendedName>
    <alternativeName>
        <fullName evidence="3">HSP-70 cofactor</fullName>
    </alternativeName>
</protein>
<dbReference type="HAMAP" id="MF_01151">
    <property type="entry name" value="GrpE"/>
    <property type="match status" value="1"/>
</dbReference>
<evidence type="ECO:0000256" key="6">
    <source>
        <dbReference type="SAM" id="Coils"/>
    </source>
</evidence>
<dbReference type="Gene3D" id="3.90.20.20">
    <property type="match status" value="1"/>
</dbReference>
<dbReference type="RefSeq" id="WP_407288187.1">
    <property type="nucleotide sequence ID" value="NZ_CP147982.1"/>
</dbReference>
<keyword evidence="9" id="KW-1185">Reference proteome</keyword>
<feature type="compositionally biased region" description="Pro residues" evidence="7">
    <location>
        <begin position="187"/>
        <end position="201"/>
    </location>
</feature>
<comment type="subunit">
    <text evidence="3">Homodimer.</text>
</comment>
<feature type="compositionally biased region" description="Basic residues" evidence="7">
    <location>
        <begin position="1"/>
        <end position="11"/>
    </location>
</feature>
<evidence type="ECO:0000313" key="9">
    <source>
        <dbReference type="Proteomes" id="UP001626628"/>
    </source>
</evidence>
<dbReference type="InterPro" id="IPR000740">
    <property type="entry name" value="GrpE"/>
</dbReference>
<evidence type="ECO:0000256" key="3">
    <source>
        <dbReference type="HAMAP-Rule" id="MF_01151"/>
    </source>
</evidence>
<evidence type="ECO:0000256" key="4">
    <source>
        <dbReference type="RuleBase" id="RU000639"/>
    </source>
</evidence>
<reference evidence="8 9" key="1">
    <citation type="submission" date="2024-03" db="EMBL/GenBank/DDBJ databases">
        <title>The complete genome of Streptomyces sirii sp.nov.</title>
        <authorList>
            <person name="Zakalyukina Y.V."/>
            <person name="Belik A.R."/>
            <person name="Biryukov M.V."/>
            <person name="Baturina O.A."/>
            <person name="Kabilov M.R."/>
        </authorList>
    </citation>
    <scope>NUCLEOTIDE SEQUENCE [LARGE SCALE GENOMIC DNA]</scope>
    <source>
        <strain evidence="8 9">BP-8</strain>
    </source>
</reference>
<dbReference type="Proteomes" id="UP001626628">
    <property type="component" value="Chromosome"/>
</dbReference>
<evidence type="ECO:0000256" key="7">
    <source>
        <dbReference type="SAM" id="MobiDB-lite"/>
    </source>
</evidence>
<dbReference type="PROSITE" id="PS01071">
    <property type="entry name" value="GRPE"/>
    <property type="match status" value="1"/>
</dbReference>
<accession>A0ABZ2QUC7</accession>
<evidence type="ECO:0000256" key="2">
    <source>
        <dbReference type="ARBA" id="ARBA00023186"/>
    </source>
</evidence>
<dbReference type="PRINTS" id="PR00773">
    <property type="entry name" value="GRPEPROTEIN"/>
</dbReference>
<feature type="region of interest" description="Disordered" evidence="7">
    <location>
        <begin position="1"/>
        <end position="54"/>
    </location>
</feature>
<feature type="region of interest" description="Disordered" evidence="7">
    <location>
        <begin position="185"/>
        <end position="209"/>
    </location>
</feature>
<dbReference type="SUPFAM" id="SSF51064">
    <property type="entry name" value="Head domain of nucleotide exchange factor GrpE"/>
    <property type="match status" value="1"/>
</dbReference>
<dbReference type="EMBL" id="CP147982">
    <property type="protein sequence ID" value="WXK79995.1"/>
    <property type="molecule type" value="Genomic_DNA"/>
</dbReference>
<organism evidence="8 9">
    <name type="scientific">Streptomyces sirii</name>
    <dbReference type="NCBI Taxonomy" id="3127701"/>
    <lineage>
        <taxon>Bacteria</taxon>
        <taxon>Bacillati</taxon>
        <taxon>Actinomycetota</taxon>
        <taxon>Actinomycetes</taxon>
        <taxon>Kitasatosporales</taxon>
        <taxon>Streptomycetaceae</taxon>
        <taxon>Streptomyces</taxon>
    </lineage>
</organism>
<dbReference type="Pfam" id="PF01025">
    <property type="entry name" value="GrpE"/>
    <property type="match status" value="1"/>
</dbReference>
<dbReference type="Gene3D" id="2.30.22.10">
    <property type="entry name" value="Head domain of nucleotide exchange factor GrpE"/>
    <property type="match status" value="1"/>
</dbReference>
<dbReference type="PANTHER" id="PTHR21237">
    <property type="entry name" value="GRPE PROTEIN"/>
    <property type="match status" value="1"/>
</dbReference>
<evidence type="ECO:0000256" key="1">
    <source>
        <dbReference type="ARBA" id="ARBA00009054"/>
    </source>
</evidence>
<keyword evidence="3 4" id="KW-0346">Stress response</keyword>
<keyword evidence="3" id="KW-0963">Cytoplasm</keyword>
<dbReference type="InterPro" id="IPR009012">
    <property type="entry name" value="GrpE_head"/>
</dbReference>
<evidence type="ECO:0000256" key="5">
    <source>
        <dbReference type="RuleBase" id="RU004478"/>
    </source>
</evidence>
<sequence length="209" mass="22011">MNRPPHVRGPARPRLALVGRGPQDGPAGLPLRTATGKERTATDPPAASEVAGAELRERTADLQRLKAEYDNYRKRVRRDRQAVAEIAVANVLGRLLPVLDALAEAAERGEVTGGFRRVADTLEAELAALGLQSVARPGAPFDPHVHEAVTCTRTDRVGDLTCSAVVRQGYRVGGQLLRPAQVAVAAPPDPDVPGAPGPPGGNTPCARAR</sequence>
<dbReference type="InterPro" id="IPR013805">
    <property type="entry name" value="GrpE_CC"/>
</dbReference>
<dbReference type="SUPFAM" id="SSF58014">
    <property type="entry name" value="Coiled-coil domain of nucleotide exchange factor GrpE"/>
    <property type="match status" value="1"/>
</dbReference>
<keyword evidence="2 3" id="KW-0143">Chaperone</keyword>
<gene>
    <name evidence="3 8" type="primary">grpE</name>
    <name evidence="8" type="ORF">WAB15_30605</name>
</gene>
<proteinExistence type="inferred from homology"/>
<evidence type="ECO:0000313" key="8">
    <source>
        <dbReference type="EMBL" id="WXK79995.1"/>
    </source>
</evidence>
<comment type="similarity">
    <text evidence="1 3 5">Belongs to the GrpE family.</text>
</comment>
<dbReference type="PANTHER" id="PTHR21237:SF23">
    <property type="entry name" value="GRPE PROTEIN HOMOLOG, MITOCHONDRIAL"/>
    <property type="match status" value="1"/>
</dbReference>
<comment type="subcellular location">
    <subcellularLocation>
        <location evidence="3">Cytoplasm</location>
    </subcellularLocation>
</comment>